<reference evidence="1 2" key="1">
    <citation type="submission" date="2020-10" db="EMBL/GenBank/DDBJ databases">
        <title>The Coptis chinensis genome and diversification of protoberbering-type alkaloids.</title>
        <authorList>
            <person name="Wang B."/>
            <person name="Shu S."/>
            <person name="Song C."/>
            <person name="Liu Y."/>
        </authorList>
    </citation>
    <scope>NUCLEOTIDE SEQUENCE [LARGE SCALE GENOMIC DNA]</scope>
    <source>
        <strain evidence="1">HL-2020</strain>
        <tissue evidence="1">Leaf</tissue>
    </source>
</reference>
<protein>
    <submittedName>
        <fullName evidence="1">Uncharacterized protein</fullName>
    </submittedName>
</protein>
<dbReference type="Proteomes" id="UP000631114">
    <property type="component" value="Unassembled WGS sequence"/>
</dbReference>
<evidence type="ECO:0000313" key="2">
    <source>
        <dbReference type="Proteomes" id="UP000631114"/>
    </source>
</evidence>
<comment type="caution">
    <text evidence="1">The sequence shown here is derived from an EMBL/GenBank/DDBJ whole genome shotgun (WGS) entry which is preliminary data.</text>
</comment>
<accession>A0A835HG79</accession>
<proteinExistence type="predicted"/>
<dbReference type="EMBL" id="JADFTS010000007">
    <property type="protein sequence ID" value="KAF9597558.1"/>
    <property type="molecule type" value="Genomic_DNA"/>
</dbReference>
<dbReference type="AlphaFoldDB" id="A0A835HG79"/>
<evidence type="ECO:0000313" key="1">
    <source>
        <dbReference type="EMBL" id="KAF9597558.1"/>
    </source>
</evidence>
<gene>
    <name evidence="1" type="ORF">IFM89_019572</name>
</gene>
<keyword evidence="2" id="KW-1185">Reference proteome</keyword>
<organism evidence="1 2">
    <name type="scientific">Coptis chinensis</name>
    <dbReference type="NCBI Taxonomy" id="261450"/>
    <lineage>
        <taxon>Eukaryota</taxon>
        <taxon>Viridiplantae</taxon>
        <taxon>Streptophyta</taxon>
        <taxon>Embryophyta</taxon>
        <taxon>Tracheophyta</taxon>
        <taxon>Spermatophyta</taxon>
        <taxon>Magnoliopsida</taxon>
        <taxon>Ranunculales</taxon>
        <taxon>Ranunculaceae</taxon>
        <taxon>Coptidoideae</taxon>
        <taxon>Coptis</taxon>
    </lineage>
</organism>
<sequence length="123" mass="13629">MIIVDPKWLGDDDVKALNLQSDFTRSREPSFGVSNGFILKKGDADNLLDAMVSYMCDASGDIASLDPIVSDHLQAPHDRLIRFLPNAAESIGCDRLGENDSVHGAQEELVLFPHWERSYKVSI</sequence>
<name>A0A835HG79_9MAGN</name>